<dbReference type="PANTHER" id="PTHR24171">
    <property type="entry name" value="ANKYRIN REPEAT DOMAIN-CONTAINING PROTEIN 39-RELATED"/>
    <property type="match status" value="1"/>
</dbReference>
<protein>
    <submittedName>
        <fullName evidence="5">Ankyrin repeat and kinase domain containing 1</fullName>
    </submittedName>
</protein>
<feature type="repeat" description="ANK" evidence="3">
    <location>
        <begin position="663"/>
        <end position="695"/>
    </location>
</feature>
<dbReference type="RefSeq" id="XP_015825934.1">
    <property type="nucleotide sequence ID" value="XM_015970448.3"/>
</dbReference>
<feature type="repeat" description="ANK" evidence="3">
    <location>
        <begin position="428"/>
        <end position="460"/>
    </location>
</feature>
<evidence type="ECO:0000259" key="4">
    <source>
        <dbReference type="PROSITE" id="PS50011"/>
    </source>
</evidence>
<organism evidence="5 6">
    <name type="scientific">Nothobranchius furzeri</name>
    <name type="common">Turquoise killifish</name>
    <dbReference type="NCBI Taxonomy" id="105023"/>
    <lineage>
        <taxon>Eukaryota</taxon>
        <taxon>Metazoa</taxon>
        <taxon>Chordata</taxon>
        <taxon>Craniata</taxon>
        <taxon>Vertebrata</taxon>
        <taxon>Euteleostomi</taxon>
        <taxon>Actinopterygii</taxon>
        <taxon>Neopterygii</taxon>
        <taxon>Teleostei</taxon>
        <taxon>Neoteleostei</taxon>
        <taxon>Acanthomorphata</taxon>
        <taxon>Ovalentaria</taxon>
        <taxon>Atherinomorphae</taxon>
        <taxon>Cyprinodontiformes</taxon>
        <taxon>Nothobranchiidae</taxon>
        <taxon>Nothobranchius</taxon>
    </lineage>
</organism>
<dbReference type="InterPro" id="IPR001245">
    <property type="entry name" value="Ser-Thr/Tyr_kinase_cat_dom"/>
</dbReference>
<feature type="repeat" description="ANK" evidence="3">
    <location>
        <begin position="696"/>
        <end position="728"/>
    </location>
</feature>
<feature type="repeat" description="ANK" evidence="3">
    <location>
        <begin position="629"/>
        <end position="661"/>
    </location>
</feature>
<dbReference type="Pfam" id="PF07714">
    <property type="entry name" value="PK_Tyr_Ser-Thr"/>
    <property type="match status" value="1"/>
</dbReference>
<feature type="repeat" description="ANK" evidence="3">
    <location>
        <begin position="461"/>
        <end position="493"/>
    </location>
</feature>
<dbReference type="InterPro" id="IPR000719">
    <property type="entry name" value="Prot_kinase_dom"/>
</dbReference>
<name>A0A9D3BUU6_NOTFU</name>
<dbReference type="GO" id="GO:0004672">
    <property type="term" value="F:protein kinase activity"/>
    <property type="evidence" value="ECO:0007669"/>
    <property type="project" value="InterPro"/>
</dbReference>
<dbReference type="InterPro" id="IPR011009">
    <property type="entry name" value="Kinase-like_dom_sf"/>
</dbReference>
<feature type="repeat" description="ANK" evidence="3">
    <location>
        <begin position="497"/>
        <end position="529"/>
    </location>
</feature>
<evidence type="ECO:0000256" key="1">
    <source>
        <dbReference type="ARBA" id="ARBA00022737"/>
    </source>
</evidence>
<dbReference type="PRINTS" id="PR01415">
    <property type="entry name" value="ANKYRIN"/>
</dbReference>
<dbReference type="PROSITE" id="PS50011">
    <property type="entry name" value="PROTEIN_KINASE_DOM"/>
    <property type="match status" value="1"/>
</dbReference>
<dbReference type="GeneID" id="107392568"/>
<accession>A0A9D3BUU6</accession>
<reference evidence="5" key="1">
    <citation type="submission" date="2020-03" db="EMBL/GenBank/DDBJ databases">
        <title>Intra-Species Differences in Population Size shape Life History and Genome Evolution.</title>
        <authorList>
            <person name="Willemsen D."/>
            <person name="Cui R."/>
            <person name="Valenzano D.R."/>
        </authorList>
    </citation>
    <scope>NUCLEOTIDE SEQUENCE</scope>
    <source>
        <strain evidence="5">GRZ</strain>
        <tissue evidence="5">Whole</tissue>
    </source>
</reference>
<dbReference type="Pfam" id="PF12796">
    <property type="entry name" value="Ank_2"/>
    <property type="match status" value="4"/>
</dbReference>
<feature type="domain" description="Protein kinase" evidence="4">
    <location>
        <begin position="20"/>
        <end position="289"/>
    </location>
</feature>
<dbReference type="CTD" id="255239"/>
<evidence type="ECO:0000313" key="5">
    <source>
        <dbReference type="EMBL" id="KAF7219383.1"/>
    </source>
</evidence>
<dbReference type="Gene3D" id="1.25.40.20">
    <property type="entry name" value="Ankyrin repeat-containing domain"/>
    <property type="match status" value="4"/>
</dbReference>
<feature type="repeat" description="ANK" evidence="3">
    <location>
        <begin position="596"/>
        <end position="628"/>
    </location>
</feature>
<dbReference type="KEGG" id="nfu:107392568"/>
<dbReference type="Gene3D" id="1.10.510.10">
    <property type="entry name" value="Transferase(Phosphotransferase) domain 1"/>
    <property type="match status" value="1"/>
</dbReference>
<dbReference type="EMBL" id="JAAVVJ010000007">
    <property type="protein sequence ID" value="KAF7219383.1"/>
    <property type="molecule type" value="Genomic_DNA"/>
</dbReference>
<evidence type="ECO:0000313" key="6">
    <source>
        <dbReference type="Proteomes" id="UP000822369"/>
    </source>
</evidence>
<dbReference type="Proteomes" id="UP000822369">
    <property type="component" value="Chromosome 7"/>
</dbReference>
<dbReference type="InterPro" id="IPR036770">
    <property type="entry name" value="Ankyrin_rpt-contain_sf"/>
</dbReference>
<comment type="caution">
    <text evidence="5">The sequence shown here is derived from an EMBL/GenBank/DDBJ whole genome shotgun (WGS) entry which is preliminary data.</text>
</comment>
<dbReference type="AlphaFoldDB" id="A0A9D3BUU6"/>
<dbReference type="SMART" id="SM00248">
    <property type="entry name" value="ANK"/>
    <property type="match status" value="11"/>
</dbReference>
<sequence length="753" mass="83491">MDCRDESPGQFRDFRKDDFEADWIKLSEGKFGQVYQVKLKLGQEKCALKTFDTTLRANNFYSNISKEVSNAARLKFKNVISIYGLCSEATAVVVEFMSEGSLNNLLSSHTLMWTKKFQMIHEVSMGMDFLHSMKPPMLHLNLKTSNILLDDHLHVKISDFNIIQWEEGMSKAVFMERLLARGNISYIPPETFTQCPDPPGTTFDVYSFGVVMWEILTQQKPYAGDRVTTLILQVSKGKRPSLDIIPDQRPQGSDQMISIMKECWEKDPTKRPEFSDILKKTESLNETWMLTGSIHCQKNGTTGQKTKYPWLVSPAHEVTLPEASDTPSGDGQDGILFLLSKKDFSGFRQSVKKEHVCAQFSGQKSLLHFTVASGDLESVKHALSLGAEVNCTTARGYTPLIIAVLQRSHDIISLLLEHGATVTHGDEDGWTPLHFAVQNGDDRTVRLLLDKGAVADVLENDGWMPLHLASQNGHETVVRLLLSRLHEGTTVDQVEQHGRTPLHLASSYGHLNIVKLLLTHGADPNATDKSLSTALHLSADQGHNRIVRQLLKSGVNTDSPDSRRCTPLHLAALKGHAGICRQLLSNGANPESKTLQEWTPMHLAALRGHEAVVVQLESWGDTVNSKGQNGWTPLHLACYRGHPEVVAKLLSAKADPNIKEDKKGWTPLHVACNSLNFPCVLHLILHKADVNALNSGKATPLHLAAQHGCVSTVKALLMNGAQRSLQDSSGSTPQDVAQQCEKWEIVKLLEKDD</sequence>
<dbReference type="Pfam" id="PF00023">
    <property type="entry name" value="Ank"/>
    <property type="match status" value="1"/>
</dbReference>
<dbReference type="PROSITE" id="PS50297">
    <property type="entry name" value="ANK_REP_REGION"/>
    <property type="match status" value="9"/>
</dbReference>
<feature type="repeat" description="ANK" evidence="3">
    <location>
        <begin position="395"/>
        <end position="427"/>
    </location>
</feature>
<keyword evidence="1" id="KW-0677">Repeat</keyword>
<dbReference type="SUPFAM" id="SSF56112">
    <property type="entry name" value="Protein kinase-like (PK-like)"/>
    <property type="match status" value="1"/>
</dbReference>
<evidence type="ECO:0000256" key="3">
    <source>
        <dbReference type="PROSITE-ProRule" id="PRU00023"/>
    </source>
</evidence>
<dbReference type="SUPFAM" id="SSF48403">
    <property type="entry name" value="Ankyrin repeat"/>
    <property type="match status" value="1"/>
</dbReference>
<gene>
    <name evidence="5" type="primary">ankk1</name>
    <name evidence="5" type="ORF">G4P62_015704</name>
</gene>
<dbReference type="OrthoDB" id="195446at2759"/>
<keyword evidence="5" id="KW-0418">Kinase</keyword>
<feature type="repeat" description="ANK" evidence="3">
    <location>
        <begin position="563"/>
        <end position="595"/>
    </location>
</feature>
<dbReference type="GO" id="GO:0005524">
    <property type="term" value="F:ATP binding"/>
    <property type="evidence" value="ECO:0007669"/>
    <property type="project" value="InterPro"/>
</dbReference>
<evidence type="ECO:0000256" key="2">
    <source>
        <dbReference type="ARBA" id="ARBA00023043"/>
    </source>
</evidence>
<keyword evidence="2 3" id="KW-0040">ANK repeat</keyword>
<dbReference type="PROSITE" id="PS50088">
    <property type="entry name" value="ANK_REPEAT"/>
    <property type="match status" value="10"/>
</dbReference>
<proteinExistence type="predicted"/>
<keyword evidence="5" id="KW-0808">Transferase</keyword>
<feature type="repeat" description="ANK" evidence="3">
    <location>
        <begin position="530"/>
        <end position="562"/>
    </location>
</feature>
<dbReference type="InterPro" id="IPR002110">
    <property type="entry name" value="Ankyrin_rpt"/>
</dbReference>
<dbReference type="OMA" id="PTHQGWT"/>